<dbReference type="Gene3D" id="3.40.630.30">
    <property type="match status" value="1"/>
</dbReference>
<dbReference type="InterPro" id="IPR050214">
    <property type="entry name" value="Cys_Synth/Cystath_Beta-Synth"/>
</dbReference>
<dbReference type="Pfam" id="PF00291">
    <property type="entry name" value="PALP"/>
    <property type="match status" value="1"/>
</dbReference>
<gene>
    <name evidence="4" type="ORF">SAMN05192539_106910</name>
</gene>
<dbReference type="Gene3D" id="3.40.50.1100">
    <property type="match status" value="2"/>
</dbReference>
<proteinExistence type="predicted"/>
<dbReference type="CDD" id="cd01561">
    <property type="entry name" value="CBS_like"/>
    <property type="match status" value="1"/>
</dbReference>
<evidence type="ECO:0000259" key="3">
    <source>
        <dbReference type="PROSITE" id="PS51186"/>
    </source>
</evidence>
<accession>A0A1H7EHN2</accession>
<sequence>MFDRVLMRNLEDFENPRIIELSNDFYGASFFLMKLLPARYMLERASEQGQLNPGCTICESSSGTFGLALAMLAVQYGYKLILVSDWGLDRHLHGRLLELGVHVEIVDSPARCGGLQQARLNRLAKYLEEIPGSYWPSQYSNPDNPHSYGKFAETLIERIGRIDCLVGPVGSGGSMCGTTRFLRALFPELRAIGVDTPNSVLFGQSSGKPIGLSGLGGAFVPSNVDHTQFDEIHWITPTEAYQATHRLHRDHGLFMGPTSGAAYQVAEWWSHNNPDNKVVAIFPDEGHRYAETVYNEDWLSSIPDWPASVPLQPVVIEAPTQELTVWSTYAWNRRTLDEVLSEHVEGRGTKSLAFPREMAAALSSSELESDGQRKASNVFQVTQGATLMALSRFDGASVAHLELKPEQRQFVEPLYAVFQELQCGAHPENEHPFSVTVGEEVVGFFVLRENAALPEWAPSDAITLHSFRIDRAYQGNGYGKAAVGLMVHWIRLNKPYAPRLMLAVNERNAIGRQVYINSGFHDTGINYCGPTGLQDVFEYILK</sequence>
<dbReference type="AlphaFoldDB" id="A0A1H7EHN2"/>
<dbReference type="PROSITE" id="PS51186">
    <property type="entry name" value="GNAT"/>
    <property type="match status" value="1"/>
</dbReference>
<dbReference type="SUPFAM" id="SSF55729">
    <property type="entry name" value="Acyl-CoA N-acyltransferases (Nat)"/>
    <property type="match status" value="1"/>
</dbReference>
<dbReference type="EMBL" id="FNYE01000069">
    <property type="protein sequence ID" value="SEK13483.1"/>
    <property type="molecule type" value="Genomic_DNA"/>
</dbReference>
<evidence type="ECO:0000313" key="4">
    <source>
        <dbReference type="EMBL" id="SEK13483.1"/>
    </source>
</evidence>
<dbReference type="Proteomes" id="UP000198866">
    <property type="component" value="Unassembled WGS sequence"/>
</dbReference>
<dbReference type="SUPFAM" id="SSF53686">
    <property type="entry name" value="Tryptophan synthase beta subunit-like PLP-dependent enzymes"/>
    <property type="match status" value="1"/>
</dbReference>
<dbReference type="STRING" id="667676.SAMN05192539_106910"/>
<organism evidence="4 5">
    <name type="scientific">Paraburkholderia diazotrophica</name>
    <dbReference type="NCBI Taxonomy" id="667676"/>
    <lineage>
        <taxon>Bacteria</taxon>
        <taxon>Pseudomonadati</taxon>
        <taxon>Pseudomonadota</taxon>
        <taxon>Betaproteobacteria</taxon>
        <taxon>Burkholderiales</taxon>
        <taxon>Burkholderiaceae</taxon>
        <taxon>Paraburkholderia</taxon>
    </lineage>
</organism>
<dbReference type="GO" id="GO:0016747">
    <property type="term" value="F:acyltransferase activity, transferring groups other than amino-acyl groups"/>
    <property type="evidence" value="ECO:0007669"/>
    <property type="project" value="InterPro"/>
</dbReference>
<reference evidence="5" key="1">
    <citation type="submission" date="2016-10" db="EMBL/GenBank/DDBJ databases">
        <authorList>
            <person name="Varghese N."/>
            <person name="Submissions S."/>
        </authorList>
    </citation>
    <scope>NUCLEOTIDE SEQUENCE [LARGE SCALE GENOMIC DNA]</scope>
    <source>
        <strain evidence="5">LMG 26031</strain>
    </source>
</reference>
<comment type="cofactor">
    <cofactor evidence="1">
        <name>pyridoxal 5'-phosphate</name>
        <dbReference type="ChEBI" id="CHEBI:597326"/>
    </cofactor>
</comment>
<evidence type="ECO:0000256" key="2">
    <source>
        <dbReference type="ARBA" id="ARBA00022898"/>
    </source>
</evidence>
<dbReference type="OrthoDB" id="9805733at2"/>
<dbReference type="CDD" id="cd04301">
    <property type="entry name" value="NAT_SF"/>
    <property type="match status" value="1"/>
</dbReference>
<evidence type="ECO:0000313" key="5">
    <source>
        <dbReference type="Proteomes" id="UP000198866"/>
    </source>
</evidence>
<evidence type="ECO:0000256" key="1">
    <source>
        <dbReference type="ARBA" id="ARBA00001933"/>
    </source>
</evidence>
<dbReference type="InterPro" id="IPR000182">
    <property type="entry name" value="GNAT_dom"/>
</dbReference>
<dbReference type="GO" id="GO:1901605">
    <property type="term" value="P:alpha-amino acid metabolic process"/>
    <property type="evidence" value="ECO:0007669"/>
    <property type="project" value="UniProtKB-ARBA"/>
</dbReference>
<feature type="domain" description="N-acetyltransferase" evidence="3">
    <location>
        <begin position="385"/>
        <end position="542"/>
    </location>
</feature>
<dbReference type="Pfam" id="PF00583">
    <property type="entry name" value="Acetyltransf_1"/>
    <property type="match status" value="1"/>
</dbReference>
<protein>
    <submittedName>
        <fullName evidence="4">Cysteine synthase A</fullName>
    </submittedName>
</protein>
<keyword evidence="2" id="KW-0663">Pyridoxal phosphate</keyword>
<dbReference type="InterPro" id="IPR001926">
    <property type="entry name" value="TrpB-like_PALP"/>
</dbReference>
<keyword evidence="5" id="KW-1185">Reference proteome</keyword>
<dbReference type="InterPro" id="IPR036052">
    <property type="entry name" value="TrpB-like_PALP_sf"/>
</dbReference>
<dbReference type="InterPro" id="IPR016181">
    <property type="entry name" value="Acyl_CoA_acyltransferase"/>
</dbReference>
<dbReference type="PANTHER" id="PTHR10314">
    <property type="entry name" value="CYSTATHIONINE BETA-SYNTHASE"/>
    <property type="match status" value="1"/>
</dbReference>
<name>A0A1H7EHN2_9BURK</name>
<dbReference type="RefSeq" id="WP_090873979.1">
    <property type="nucleotide sequence ID" value="NZ_FNYE01000069.1"/>
</dbReference>